<evidence type="ECO:0000259" key="11">
    <source>
        <dbReference type="PROSITE" id="PS50113"/>
    </source>
</evidence>
<dbReference type="PROSITE" id="PS50110">
    <property type="entry name" value="RESPONSE_REGULATORY"/>
    <property type="match status" value="1"/>
</dbReference>
<dbReference type="SUPFAM" id="SSF55781">
    <property type="entry name" value="GAF domain-like"/>
    <property type="match status" value="1"/>
</dbReference>
<dbReference type="CDD" id="cd00130">
    <property type="entry name" value="PAS"/>
    <property type="match status" value="1"/>
</dbReference>
<dbReference type="PANTHER" id="PTHR47429">
    <property type="entry name" value="PROTEIN TWIN LOV 1"/>
    <property type="match status" value="1"/>
</dbReference>
<dbReference type="InterPro" id="IPR001789">
    <property type="entry name" value="Sig_transdc_resp-reg_receiver"/>
</dbReference>
<dbReference type="Gene3D" id="3.30.450.20">
    <property type="entry name" value="PAS domain"/>
    <property type="match status" value="1"/>
</dbReference>
<evidence type="ECO:0000256" key="6">
    <source>
        <dbReference type="ARBA" id="ARBA00023015"/>
    </source>
</evidence>
<evidence type="ECO:0000256" key="4">
    <source>
        <dbReference type="ARBA" id="ARBA00022777"/>
    </source>
</evidence>
<dbReference type="Proteomes" id="UP000219453">
    <property type="component" value="Unassembled WGS sequence"/>
</dbReference>
<dbReference type="RefSeq" id="WP_097009509.1">
    <property type="nucleotide sequence ID" value="NZ_OBEJ01000003.1"/>
</dbReference>
<evidence type="ECO:0000256" key="8">
    <source>
        <dbReference type="PROSITE-ProRule" id="PRU00169"/>
    </source>
</evidence>
<evidence type="ECO:0000256" key="7">
    <source>
        <dbReference type="ARBA" id="ARBA00023163"/>
    </source>
</evidence>
<evidence type="ECO:0000256" key="1">
    <source>
        <dbReference type="ARBA" id="ARBA00022630"/>
    </source>
</evidence>
<name>A0A285P285_NATPI</name>
<organism evidence="12 13">
    <name type="scientific">Natronoarchaeum philippinense</name>
    <dbReference type="NCBI Taxonomy" id="558529"/>
    <lineage>
        <taxon>Archaea</taxon>
        <taxon>Methanobacteriati</taxon>
        <taxon>Methanobacteriota</taxon>
        <taxon>Stenosarchaea group</taxon>
        <taxon>Halobacteria</taxon>
        <taxon>Halobacteriales</taxon>
        <taxon>Natronoarchaeaceae</taxon>
    </lineage>
</organism>
<keyword evidence="7" id="KW-0804">Transcription</keyword>
<feature type="domain" description="Response regulatory" evidence="9">
    <location>
        <begin position="10"/>
        <end position="122"/>
    </location>
</feature>
<dbReference type="Pfam" id="PF13426">
    <property type="entry name" value="PAS_9"/>
    <property type="match status" value="1"/>
</dbReference>
<dbReference type="GO" id="GO:0016301">
    <property type="term" value="F:kinase activity"/>
    <property type="evidence" value="ECO:0007669"/>
    <property type="project" value="UniProtKB-KW"/>
</dbReference>
<dbReference type="InterPro" id="IPR011006">
    <property type="entry name" value="CheY-like_superfamily"/>
</dbReference>
<keyword evidence="4" id="KW-0418">Kinase</keyword>
<gene>
    <name evidence="12" type="ORF">SAMN06269185_2617</name>
</gene>
<dbReference type="InterPro" id="IPR003018">
    <property type="entry name" value="GAF"/>
</dbReference>
<dbReference type="PROSITE" id="PS50112">
    <property type="entry name" value="PAS"/>
    <property type="match status" value="1"/>
</dbReference>
<keyword evidence="5" id="KW-0157">Chromophore</keyword>
<keyword evidence="3" id="KW-0808">Transferase</keyword>
<evidence type="ECO:0000256" key="3">
    <source>
        <dbReference type="ARBA" id="ARBA00022679"/>
    </source>
</evidence>
<evidence type="ECO:0000259" key="10">
    <source>
        <dbReference type="PROSITE" id="PS50112"/>
    </source>
</evidence>
<dbReference type="InterPro" id="IPR031803">
    <property type="entry name" value="BAT_GAF/HTH-assoc"/>
</dbReference>
<dbReference type="InterPro" id="IPR007050">
    <property type="entry name" value="HTH_bacterioopsin"/>
</dbReference>
<comment type="caution">
    <text evidence="8">Lacks conserved residue(s) required for the propagation of feature annotation.</text>
</comment>
<evidence type="ECO:0000256" key="5">
    <source>
        <dbReference type="ARBA" id="ARBA00022991"/>
    </source>
</evidence>
<dbReference type="PROSITE" id="PS50113">
    <property type="entry name" value="PAC"/>
    <property type="match status" value="1"/>
</dbReference>
<dbReference type="InterPro" id="IPR000700">
    <property type="entry name" value="PAS-assoc_C"/>
</dbReference>
<dbReference type="AlphaFoldDB" id="A0A285P285"/>
<dbReference type="Pfam" id="PF04967">
    <property type="entry name" value="HTH_10"/>
    <property type="match status" value="1"/>
</dbReference>
<dbReference type="SMART" id="SM00065">
    <property type="entry name" value="GAF"/>
    <property type="match status" value="1"/>
</dbReference>
<dbReference type="GO" id="GO:0000160">
    <property type="term" value="P:phosphorelay signal transduction system"/>
    <property type="evidence" value="ECO:0007669"/>
    <property type="project" value="InterPro"/>
</dbReference>
<accession>A0A285P285</accession>
<proteinExistence type="predicted"/>
<dbReference type="Pfam" id="PF15915">
    <property type="entry name" value="BAT"/>
    <property type="match status" value="1"/>
</dbReference>
<dbReference type="Gene3D" id="3.30.450.40">
    <property type="match status" value="1"/>
</dbReference>
<keyword evidence="6" id="KW-0805">Transcription regulation</keyword>
<evidence type="ECO:0000256" key="2">
    <source>
        <dbReference type="ARBA" id="ARBA00022643"/>
    </source>
</evidence>
<dbReference type="SUPFAM" id="SSF55785">
    <property type="entry name" value="PYP-like sensor domain (PAS domain)"/>
    <property type="match status" value="1"/>
</dbReference>
<feature type="domain" description="PAS" evidence="10">
    <location>
        <begin position="151"/>
        <end position="219"/>
    </location>
</feature>
<dbReference type="OrthoDB" id="106505at2157"/>
<dbReference type="Pfam" id="PF13185">
    <property type="entry name" value="GAF_2"/>
    <property type="match status" value="1"/>
</dbReference>
<keyword evidence="13" id="KW-1185">Reference proteome</keyword>
<reference evidence="12 13" key="1">
    <citation type="submission" date="2017-09" db="EMBL/GenBank/DDBJ databases">
        <authorList>
            <person name="Ehlers B."/>
            <person name="Leendertz F.H."/>
        </authorList>
    </citation>
    <scope>NUCLEOTIDE SEQUENCE [LARGE SCALE GENOMIC DNA]</scope>
    <source>
        <strain evidence="12 13">DSM 27208</strain>
    </source>
</reference>
<dbReference type="Gene3D" id="3.40.50.2300">
    <property type="match status" value="1"/>
</dbReference>
<dbReference type="PANTHER" id="PTHR47429:SF2">
    <property type="entry name" value="PROTEIN TWIN LOV 1"/>
    <property type="match status" value="1"/>
</dbReference>
<protein>
    <submittedName>
        <fullName evidence="12">PAS domain S-box-containing protein</fullName>
    </submittedName>
</protein>
<dbReference type="SMART" id="SM00448">
    <property type="entry name" value="REC"/>
    <property type="match status" value="1"/>
</dbReference>
<keyword evidence="1" id="KW-0285">Flavoprotein</keyword>
<dbReference type="NCBIfam" id="TIGR00229">
    <property type="entry name" value="sensory_box"/>
    <property type="match status" value="1"/>
</dbReference>
<dbReference type="Pfam" id="PF00072">
    <property type="entry name" value="Response_reg"/>
    <property type="match status" value="1"/>
</dbReference>
<keyword evidence="2" id="KW-0288">FMN</keyword>
<dbReference type="InterPro" id="IPR000014">
    <property type="entry name" value="PAS"/>
</dbReference>
<dbReference type="SMART" id="SM00086">
    <property type="entry name" value="PAC"/>
    <property type="match status" value="1"/>
</dbReference>
<evidence type="ECO:0000259" key="9">
    <source>
        <dbReference type="PROSITE" id="PS50110"/>
    </source>
</evidence>
<dbReference type="CDD" id="cd00156">
    <property type="entry name" value="REC"/>
    <property type="match status" value="1"/>
</dbReference>
<feature type="domain" description="PAC" evidence="11">
    <location>
        <begin position="222"/>
        <end position="272"/>
    </location>
</feature>
<dbReference type="InterPro" id="IPR029016">
    <property type="entry name" value="GAF-like_dom_sf"/>
</dbReference>
<evidence type="ECO:0000313" key="13">
    <source>
        <dbReference type="Proteomes" id="UP000219453"/>
    </source>
</evidence>
<sequence>MVSPDGRTDHLLYVDPDDAAVEAVSTAFGDAVVETARTAESARELVLRKPIDCVICEHDLPDDGGLELLSSVREGFPTMPVILFVEDGDETLASAALSAGVTEYVIKPPLAAGVERLAETVTELLERRPDNRGTIDVPGSADEEVPMALKERAMDEAPVGITIADAQREDEPLIYVNEAFERLTGYDRATVLGKNCRFLQGPATASEPVDRLRDAIDAGVPASEELINYRKDGRMFWNRVDLAPIYGDELAYFVGFQTDITDRKRAQFAARQRAESLDNERQTLERLLDRIDGLVLDVTQTLVEASCREEMIGDICERIGDAEPYDFAWIGDYDVVNDQVHPAADTSQNAQFVDELDVEFGPETVIGTAIDDRELAVVQDSANSPGGRLHGGDWPDRFQSMAAVPLAYRDTVHGVLCVYAAERGVFAEHERAILTALGRAIATAINARESEERLTTDTVAELEFGVLGSDLFVVSLADDLDCHVEYVGSVRAADGQLVTFVDVTGADPQRLEATATALPQIAAANITTITDDGCLAEIKFGEPFVVEVLAEWGVETRSIVADPSRARLTASVSQTDDAREVADRITERFPGVDLLAYRERDRPAETQREFAARLEGRLTDRQQSALRRAYASDYFEWPRPISGDELAESMDITRSTFHQHLRAAERKLVAAFYEERDELSG</sequence>
<dbReference type="InterPro" id="IPR001610">
    <property type="entry name" value="PAC"/>
</dbReference>
<dbReference type="InterPro" id="IPR035965">
    <property type="entry name" value="PAS-like_dom_sf"/>
</dbReference>
<dbReference type="SUPFAM" id="SSF52172">
    <property type="entry name" value="CheY-like"/>
    <property type="match status" value="1"/>
</dbReference>
<evidence type="ECO:0000313" key="12">
    <source>
        <dbReference type="EMBL" id="SNZ15845.1"/>
    </source>
</evidence>
<dbReference type="SMART" id="SM00091">
    <property type="entry name" value="PAS"/>
    <property type="match status" value="1"/>
</dbReference>
<dbReference type="EMBL" id="OBEJ01000003">
    <property type="protein sequence ID" value="SNZ15845.1"/>
    <property type="molecule type" value="Genomic_DNA"/>
</dbReference>